<name>A0ABY5VLS3_9FIRM</name>
<dbReference type="Proteomes" id="UP001060164">
    <property type="component" value="Chromosome"/>
</dbReference>
<proteinExistence type="predicted"/>
<sequence>MRNITWKKRNIMISVLAAALLCAVCTAGILKINEGAVQQGIARSVIRFHVLANSNSQEDQDLKMQVKADVVEEMQGMLKGARSVEESRSVIEENLPQIQSYANERVKEYGYDYPVSAGLVTTWFPVKEYGDCTFPAGQYEALQIRIGEAEGRNWWCVLYPGLCFTDAVHAVVPEEKKEELSHVLTDDEYETIMNGGRVKVRFRWFS</sequence>
<dbReference type="InterPro" id="IPR014202">
    <property type="entry name" value="Spore_II_R"/>
</dbReference>
<dbReference type="EMBL" id="CP102290">
    <property type="protein sequence ID" value="UWP60936.1"/>
    <property type="molecule type" value="Genomic_DNA"/>
</dbReference>
<keyword evidence="2" id="KW-1185">Reference proteome</keyword>
<dbReference type="Pfam" id="PF09551">
    <property type="entry name" value="Spore_II_R"/>
    <property type="match status" value="1"/>
</dbReference>
<protein>
    <submittedName>
        <fullName evidence="1">Stage II sporulation protein R</fullName>
    </submittedName>
</protein>
<evidence type="ECO:0000313" key="2">
    <source>
        <dbReference type="Proteomes" id="UP001060164"/>
    </source>
</evidence>
<dbReference type="RefSeq" id="WP_028527633.1">
    <property type="nucleotide sequence ID" value="NZ_CABLBR010000003.1"/>
</dbReference>
<accession>A0ABY5VLS3</accession>
<dbReference type="NCBIfam" id="TIGR02837">
    <property type="entry name" value="spore_II_R"/>
    <property type="match status" value="1"/>
</dbReference>
<reference evidence="1" key="1">
    <citation type="journal article" date="2022" name="Cell">
        <title>Design, construction, and in vivo augmentation of a complex gut microbiome.</title>
        <authorList>
            <person name="Cheng A.G."/>
            <person name="Ho P.Y."/>
            <person name="Aranda-Diaz A."/>
            <person name="Jain S."/>
            <person name="Yu F.B."/>
            <person name="Meng X."/>
            <person name="Wang M."/>
            <person name="Iakiviak M."/>
            <person name="Nagashima K."/>
            <person name="Zhao A."/>
            <person name="Murugkar P."/>
            <person name="Patil A."/>
            <person name="Atabakhsh K."/>
            <person name="Weakley A."/>
            <person name="Yan J."/>
            <person name="Brumbaugh A.R."/>
            <person name="Higginbottom S."/>
            <person name="Dimas A."/>
            <person name="Shiver A.L."/>
            <person name="Deutschbauer A."/>
            <person name="Neff N."/>
            <person name="Sonnenburg J.L."/>
            <person name="Huang K.C."/>
            <person name="Fischbach M.A."/>
        </authorList>
    </citation>
    <scope>NUCLEOTIDE SEQUENCE</scope>
    <source>
        <strain evidence="1">DSM 19829</strain>
    </source>
</reference>
<gene>
    <name evidence="1" type="primary">spoIIR</name>
    <name evidence="1" type="ORF">NQ502_07875</name>
</gene>
<organism evidence="1 2">
    <name type="scientific">Ruminococcus gauvreauii</name>
    <dbReference type="NCBI Taxonomy" id="438033"/>
    <lineage>
        <taxon>Bacteria</taxon>
        <taxon>Bacillati</taxon>
        <taxon>Bacillota</taxon>
        <taxon>Clostridia</taxon>
        <taxon>Eubacteriales</taxon>
        <taxon>Oscillospiraceae</taxon>
        <taxon>Ruminococcus</taxon>
    </lineage>
</organism>
<evidence type="ECO:0000313" key="1">
    <source>
        <dbReference type="EMBL" id="UWP60936.1"/>
    </source>
</evidence>